<organism evidence="1 2">
    <name type="scientific">Candidatus Gottesmanbacteria bacterium GW2011_GWB1_49_7</name>
    <dbReference type="NCBI Taxonomy" id="1618448"/>
    <lineage>
        <taxon>Bacteria</taxon>
        <taxon>Candidatus Gottesmaniibacteriota</taxon>
    </lineage>
</organism>
<sequence length="90" mass="10320">MAILSIWKRVKEPVFMQKSYEWHDSETVNVKIYACVVSTLSENGYNGPALGFQDLTDPLLSRGYLYLNRDELRHLRDGISGLLDSMEVKP</sequence>
<proteinExistence type="predicted"/>
<dbReference type="Proteomes" id="UP000034588">
    <property type="component" value="Unassembled WGS sequence"/>
</dbReference>
<protein>
    <submittedName>
        <fullName evidence="1">Uncharacterized protein</fullName>
    </submittedName>
</protein>
<comment type="caution">
    <text evidence="1">The sequence shown here is derived from an EMBL/GenBank/DDBJ whole genome shotgun (WGS) entry which is preliminary data.</text>
</comment>
<dbReference type="EMBL" id="LCQD01000011">
    <property type="protein sequence ID" value="KKW12598.1"/>
    <property type="molecule type" value="Genomic_DNA"/>
</dbReference>
<evidence type="ECO:0000313" key="2">
    <source>
        <dbReference type="Proteomes" id="UP000034588"/>
    </source>
</evidence>
<evidence type="ECO:0000313" key="1">
    <source>
        <dbReference type="EMBL" id="KKW12598.1"/>
    </source>
</evidence>
<dbReference type="AlphaFoldDB" id="A0A0G1W1L6"/>
<accession>A0A0G1W1L6</accession>
<reference evidence="1 2" key="1">
    <citation type="journal article" date="2015" name="Nature">
        <title>rRNA introns, odd ribosomes, and small enigmatic genomes across a large radiation of phyla.</title>
        <authorList>
            <person name="Brown C.T."/>
            <person name="Hug L.A."/>
            <person name="Thomas B.C."/>
            <person name="Sharon I."/>
            <person name="Castelle C.J."/>
            <person name="Singh A."/>
            <person name="Wilkins M.J."/>
            <person name="Williams K.H."/>
            <person name="Banfield J.F."/>
        </authorList>
    </citation>
    <scope>NUCLEOTIDE SEQUENCE [LARGE SCALE GENOMIC DNA]</scope>
</reference>
<name>A0A0G1W1L6_9BACT</name>
<gene>
    <name evidence="1" type="ORF">UY48_C0011G0045</name>
</gene>